<organism evidence="1 2">
    <name type="scientific">Fusarium beomiforme</name>
    <dbReference type="NCBI Taxonomy" id="44412"/>
    <lineage>
        <taxon>Eukaryota</taxon>
        <taxon>Fungi</taxon>
        <taxon>Dikarya</taxon>
        <taxon>Ascomycota</taxon>
        <taxon>Pezizomycotina</taxon>
        <taxon>Sordariomycetes</taxon>
        <taxon>Hypocreomycetidae</taxon>
        <taxon>Hypocreales</taxon>
        <taxon>Nectriaceae</taxon>
        <taxon>Fusarium</taxon>
        <taxon>Fusarium burgessii species complex</taxon>
    </lineage>
</organism>
<evidence type="ECO:0000313" key="2">
    <source>
        <dbReference type="Proteomes" id="UP000730481"/>
    </source>
</evidence>
<accession>A0A9P5A6C8</accession>
<evidence type="ECO:0000313" key="1">
    <source>
        <dbReference type="EMBL" id="KAF4333110.1"/>
    </source>
</evidence>
<proteinExistence type="predicted"/>
<keyword evidence="2" id="KW-1185">Reference proteome</keyword>
<reference evidence="1" key="2">
    <citation type="submission" date="2020-02" db="EMBL/GenBank/DDBJ databases">
        <title>Identification and distribution of gene clusters putatively required for synthesis of sphingolipid metabolism inhibitors in phylogenetically diverse species of the filamentous fungus Fusarium.</title>
        <authorList>
            <person name="Kim H.-S."/>
            <person name="Busman M."/>
            <person name="Brown D.W."/>
            <person name="Divon H."/>
            <person name="Uhlig S."/>
            <person name="Proctor R.H."/>
        </authorList>
    </citation>
    <scope>NUCLEOTIDE SEQUENCE</scope>
    <source>
        <strain evidence="1">NRRL 25174</strain>
    </source>
</reference>
<protein>
    <submittedName>
        <fullName evidence="1">Uncharacterized protein</fullName>
    </submittedName>
</protein>
<sequence length="128" mass="14105">MADTDLTTFINTSYNLIPPSPFTIKKKTNAYELRLATCKDHGQGQPRHWVLMLAKEGATYAIFHHVIGGPMYGKSYEVVIKPKLINSHGIEKHHLIAKISRQGQTQYQGCCVANPSSLLSAMGCECSG</sequence>
<comment type="caution">
    <text evidence="1">The sequence shown here is derived from an EMBL/GenBank/DDBJ whole genome shotgun (WGS) entry which is preliminary data.</text>
</comment>
<dbReference type="EMBL" id="PVQB02000900">
    <property type="protein sequence ID" value="KAF4333110.1"/>
    <property type="molecule type" value="Genomic_DNA"/>
</dbReference>
<dbReference type="Proteomes" id="UP000730481">
    <property type="component" value="Unassembled WGS sequence"/>
</dbReference>
<name>A0A9P5A6C8_9HYPO</name>
<dbReference type="AlphaFoldDB" id="A0A9P5A6C8"/>
<reference evidence="1" key="1">
    <citation type="journal article" date="2017" name="Mycologia">
        <title>Fusarium algeriense, sp. nov., a novel toxigenic crown rot pathogen of durum wheat from Algeria is nested in the Fusarium burgessii species complex.</title>
        <authorList>
            <person name="Laraba I."/>
            <person name="Keddad A."/>
            <person name="Boureghda H."/>
            <person name="Abdallah N."/>
            <person name="Vaughan M.M."/>
            <person name="Proctor R.H."/>
            <person name="Busman M."/>
            <person name="O'Donnell K."/>
        </authorList>
    </citation>
    <scope>NUCLEOTIDE SEQUENCE</scope>
    <source>
        <strain evidence="1">NRRL 25174</strain>
    </source>
</reference>
<gene>
    <name evidence="1" type="ORF">FBEOM_13058</name>
</gene>
<dbReference type="OrthoDB" id="5296964at2759"/>